<dbReference type="GO" id="GO:0008270">
    <property type="term" value="F:zinc ion binding"/>
    <property type="evidence" value="ECO:0007669"/>
    <property type="project" value="UniProtKB-KW"/>
</dbReference>
<dbReference type="PANTHER" id="PTHR24379">
    <property type="entry name" value="KRAB AND ZINC FINGER DOMAIN-CONTAINING"/>
    <property type="match status" value="1"/>
</dbReference>
<proteinExistence type="predicted"/>
<evidence type="ECO:0000313" key="11">
    <source>
        <dbReference type="Proteomes" id="UP000290189"/>
    </source>
</evidence>
<dbReference type="Proteomes" id="UP000039324">
    <property type="component" value="Unassembled WGS sequence"/>
</dbReference>
<feature type="domain" description="C2H2-type" evidence="7">
    <location>
        <begin position="186"/>
        <end position="213"/>
    </location>
</feature>
<feature type="compositionally biased region" description="Low complexity" evidence="6">
    <location>
        <begin position="239"/>
        <end position="257"/>
    </location>
</feature>
<dbReference type="PANTHER" id="PTHR24379:SF121">
    <property type="entry name" value="C2H2-TYPE DOMAIN-CONTAINING PROTEIN"/>
    <property type="match status" value="1"/>
</dbReference>
<evidence type="ECO:0000259" key="7">
    <source>
        <dbReference type="PROSITE" id="PS50157"/>
    </source>
</evidence>
<geneLocation type="mitochondrion" evidence="9"/>
<dbReference type="InterPro" id="IPR013087">
    <property type="entry name" value="Znf_C2H2_type"/>
</dbReference>
<evidence type="ECO:0000256" key="5">
    <source>
        <dbReference type="PROSITE-ProRule" id="PRU00042"/>
    </source>
</evidence>
<gene>
    <name evidence="8" type="ORF">PBRA_002731</name>
    <name evidence="9" type="ORF">PLBR_LOCUS2098</name>
</gene>
<evidence type="ECO:0000313" key="10">
    <source>
        <dbReference type="Proteomes" id="UP000039324"/>
    </source>
</evidence>
<reference evidence="8 10" key="1">
    <citation type="submission" date="2015-02" db="EMBL/GenBank/DDBJ databases">
        <authorList>
            <person name="Chooi Y.-H."/>
        </authorList>
    </citation>
    <scope>NUCLEOTIDE SEQUENCE [LARGE SCALE GENOMIC DNA]</scope>
    <source>
        <strain evidence="8">E3</strain>
    </source>
</reference>
<keyword evidence="9" id="KW-0496">Mitochondrion</keyword>
<evidence type="ECO:0000256" key="3">
    <source>
        <dbReference type="ARBA" id="ARBA00022771"/>
    </source>
</evidence>
<keyword evidence="2" id="KW-0677">Repeat</keyword>
<protein>
    <recommendedName>
        <fullName evidence="7">C2H2-type domain-containing protein</fullName>
    </recommendedName>
</protein>
<dbReference type="Gene3D" id="3.30.160.60">
    <property type="entry name" value="Classic Zinc Finger"/>
    <property type="match status" value="1"/>
</dbReference>
<evidence type="ECO:0000256" key="6">
    <source>
        <dbReference type="SAM" id="MobiDB-lite"/>
    </source>
</evidence>
<sequence length="327" mass="35838">MPVGGAAASTDDRDLIPLFASTGDSRPYDSPGVLFVFAGARRLYWCEYCRLEYEQGVSPAELTIPTHRRMRVIAHLATHTGAHTYCCVRCRESCRTRLELQRHSGRCRIPTSSDFSFDEKVISVNDTVIVSAANPRLIKIESEGALRGMFWCSTCRDQGTKCDVRPTVKASDMRRHALWHAAPDCYVCGQCDRTFRSAKSVANHTRTHRRAAERRVTGALDLLSQQAAAVTQLDDETTMKTATTSGTSTTSMSSESTLLRREKKSPFQPAPVRLNAQGAVPSYSGVGLWQSPGGSPNVNASGQIAYGAPQMIVYDAVQSYAPLPPMI</sequence>
<evidence type="ECO:0000313" key="9">
    <source>
        <dbReference type="EMBL" id="SPQ94883.1"/>
    </source>
</evidence>
<keyword evidence="10" id="KW-1185">Reference proteome</keyword>
<name>A0A0G4J5X2_PLABS</name>
<evidence type="ECO:0000256" key="4">
    <source>
        <dbReference type="ARBA" id="ARBA00022833"/>
    </source>
</evidence>
<evidence type="ECO:0000256" key="2">
    <source>
        <dbReference type="ARBA" id="ARBA00022737"/>
    </source>
</evidence>
<keyword evidence="4" id="KW-0862">Zinc</keyword>
<dbReference type="AlphaFoldDB" id="A0A0G4J5X2"/>
<dbReference type="Proteomes" id="UP000290189">
    <property type="component" value="Unassembled WGS sequence"/>
</dbReference>
<dbReference type="SUPFAM" id="SSF57667">
    <property type="entry name" value="beta-beta-alpha zinc fingers"/>
    <property type="match status" value="1"/>
</dbReference>
<accession>A0A0G4J5X2</accession>
<dbReference type="InterPro" id="IPR036236">
    <property type="entry name" value="Znf_C2H2_sf"/>
</dbReference>
<evidence type="ECO:0000313" key="8">
    <source>
        <dbReference type="EMBL" id="CEP02764.1"/>
    </source>
</evidence>
<dbReference type="STRING" id="37360.A0A0G4J5X2"/>
<organism evidence="8 10">
    <name type="scientific">Plasmodiophora brassicae</name>
    <name type="common">Clubroot disease agent</name>
    <dbReference type="NCBI Taxonomy" id="37360"/>
    <lineage>
        <taxon>Eukaryota</taxon>
        <taxon>Sar</taxon>
        <taxon>Rhizaria</taxon>
        <taxon>Endomyxa</taxon>
        <taxon>Phytomyxea</taxon>
        <taxon>Plasmodiophorida</taxon>
        <taxon>Plasmodiophoridae</taxon>
        <taxon>Plasmodiophora</taxon>
    </lineage>
</organism>
<dbReference type="PROSITE" id="PS50157">
    <property type="entry name" value="ZINC_FINGER_C2H2_2"/>
    <property type="match status" value="1"/>
</dbReference>
<dbReference type="EMBL" id="OVEO01000003">
    <property type="protein sequence ID" value="SPQ94883.1"/>
    <property type="molecule type" value="Genomic_DNA"/>
</dbReference>
<reference evidence="9 11" key="2">
    <citation type="submission" date="2018-03" db="EMBL/GenBank/DDBJ databases">
        <authorList>
            <person name="Fogelqvist J."/>
        </authorList>
    </citation>
    <scope>NUCLEOTIDE SEQUENCE [LARGE SCALE GENOMIC DNA]</scope>
</reference>
<feature type="region of interest" description="Disordered" evidence="6">
    <location>
        <begin position="233"/>
        <end position="260"/>
    </location>
</feature>
<dbReference type="EMBL" id="CDSF01000133">
    <property type="protein sequence ID" value="CEP02764.1"/>
    <property type="molecule type" value="Genomic_DNA"/>
</dbReference>
<keyword evidence="1" id="KW-0479">Metal-binding</keyword>
<dbReference type="PROSITE" id="PS00028">
    <property type="entry name" value="ZINC_FINGER_C2H2_1"/>
    <property type="match status" value="1"/>
</dbReference>
<dbReference type="SMART" id="SM00355">
    <property type="entry name" value="ZnF_C2H2"/>
    <property type="match status" value="2"/>
</dbReference>
<evidence type="ECO:0000256" key="1">
    <source>
        <dbReference type="ARBA" id="ARBA00022723"/>
    </source>
</evidence>
<keyword evidence="3 5" id="KW-0863">Zinc-finger</keyword>